<keyword evidence="8 10" id="KW-0472">Membrane</keyword>
<comment type="cofactor">
    <cofactor evidence="10">
        <name>Mn(2+)</name>
        <dbReference type="ChEBI" id="CHEBI:29035"/>
    </cofactor>
    <text evidence="10">Binds 2 Mn(2+) ions per subunit in a binuclear metal center.</text>
</comment>
<feature type="binding site" evidence="10">
    <location>
        <position position="194"/>
    </location>
    <ligand>
        <name>Mn(2+)</name>
        <dbReference type="ChEBI" id="CHEBI:29035"/>
        <label>2</label>
    </ligand>
</feature>
<dbReference type="GO" id="GO:0008758">
    <property type="term" value="F:UDP-2,3-diacylglucosamine hydrolase activity"/>
    <property type="evidence" value="ECO:0007669"/>
    <property type="project" value="UniProtKB-UniRule"/>
</dbReference>
<evidence type="ECO:0000256" key="11">
    <source>
        <dbReference type="SAM" id="MobiDB-lite"/>
    </source>
</evidence>
<feature type="binding site" evidence="10">
    <location>
        <position position="40"/>
    </location>
    <ligand>
        <name>Mn(2+)</name>
        <dbReference type="ChEBI" id="CHEBI:29035"/>
        <label>2</label>
    </ligand>
</feature>
<keyword evidence="15" id="KW-1185">Reference proteome</keyword>
<evidence type="ECO:0000313" key="14">
    <source>
        <dbReference type="EMBL" id="MBV4551189.1"/>
    </source>
</evidence>
<feature type="binding site" evidence="10">
    <location>
        <position position="113"/>
    </location>
    <ligand>
        <name>Mn(2+)</name>
        <dbReference type="ChEBI" id="CHEBI:29035"/>
        <label>2</label>
    </ligand>
</feature>
<evidence type="ECO:0000256" key="3">
    <source>
        <dbReference type="ARBA" id="ARBA00022519"/>
    </source>
</evidence>
<keyword evidence="7 10" id="KW-0443">Lipid metabolism</keyword>
<feature type="compositionally biased region" description="Pro residues" evidence="11">
    <location>
        <begin position="239"/>
        <end position="253"/>
    </location>
</feature>
<evidence type="ECO:0000256" key="6">
    <source>
        <dbReference type="ARBA" id="ARBA00022801"/>
    </source>
</evidence>
<evidence type="ECO:0000256" key="1">
    <source>
        <dbReference type="ARBA" id="ARBA00022475"/>
    </source>
</evidence>
<dbReference type="CDD" id="cd07398">
    <property type="entry name" value="MPP_YbbF-LpxH"/>
    <property type="match status" value="1"/>
</dbReference>
<keyword evidence="3 10" id="KW-0997">Cell inner membrane</keyword>
<feature type="binding site" evidence="10">
    <location>
        <position position="159"/>
    </location>
    <ligand>
        <name>substrate</name>
    </ligand>
</feature>
<proteinExistence type="inferred from homology"/>
<dbReference type="Pfam" id="PF00149">
    <property type="entry name" value="Metallophos"/>
    <property type="match status" value="1"/>
</dbReference>
<dbReference type="EMBL" id="JABWQX010000001">
    <property type="protein sequence ID" value="MBC3393736.1"/>
    <property type="molecule type" value="Genomic_DNA"/>
</dbReference>
<feature type="binding site" evidence="10">
    <location>
        <begin position="78"/>
        <end position="79"/>
    </location>
    <ligand>
        <name>substrate</name>
    </ligand>
</feature>
<feature type="binding site" evidence="10">
    <location>
        <position position="121"/>
    </location>
    <ligand>
        <name>substrate</name>
    </ligand>
</feature>
<evidence type="ECO:0000313" key="15">
    <source>
        <dbReference type="Proteomes" id="UP000659438"/>
    </source>
</evidence>
<dbReference type="InterPro" id="IPR010138">
    <property type="entry name" value="UDP-diacylglucosamine_Hdrlase"/>
</dbReference>
<dbReference type="InterPro" id="IPR004843">
    <property type="entry name" value="Calcineurin-like_PHP"/>
</dbReference>
<evidence type="ECO:0000256" key="2">
    <source>
        <dbReference type="ARBA" id="ARBA00022516"/>
    </source>
</evidence>
<evidence type="ECO:0000256" key="9">
    <source>
        <dbReference type="ARBA" id="ARBA00023211"/>
    </source>
</evidence>
<feature type="binding site" evidence="10">
    <location>
        <position position="40"/>
    </location>
    <ligand>
        <name>Mn(2+)</name>
        <dbReference type="ChEBI" id="CHEBI:29035"/>
        <label>1</label>
    </ligand>
</feature>
<protein>
    <recommendedName>
        <fullName evidence="10">UDP-2,3-diacylglucosamine hydrolase</fullName>
        <ecNumber evidence="10">3.6.1.54</ecNumber>
    </recommendedName>
    <alternativeName>
        <fullName evidence="10">UDP-2,3-diacylglucosamine diphosphatase</fullName>
    </alternativeName>
</protein>
<evidence type="ECO:0000256" key="7">
    <source>
        <dbReference type="ARBA" id="ARBA00023098"/>
    </source>
</evidence>
<name>A0A923JPG3_9PSED</name>
<organism evidence="13">
    <name type="scientific">Pseudomonas marvdashtae</name>
    <dbReference type="NCBI Taxonomy" id="2745500"/>
    <lineage>
        <taxon>Bacteria</taxon>
        <taxon>Pseudomonadati</taxon>
        <taxon>Pseudomonadota</taxon>
        <taxon>Gammaproteobacteria</taxon>
        <taxon>Pseudomonadales</taxon>
        <taxon>Pseudomonadaceae</taxon>
        <taxon>Pseudomonas</taxon>
    </lineage>
</organism>
<dbReference type="NCBIfam" id="TIGR01854">
    <property type="entry name" value="lipid_A_lpxH"/>
    <property type="match status" value="1"/>
</dbReference>
<dbReference type="GO" id="GO:0019897">
    <property type="term" value="C:extrinsic component of plasma membrane"/>
    <property type="evidence" value="ECO:0007669"/>
    <property type="project" value="UniProtKB-UniRule"/>
</dbReference>
<gene>
    <name evidence="10" type="primary">lpxH</name>
    <name evidence="13" type="ORF">HU742_00860</name>
    <name evidence="14" type="ORF">HU742_008605</name>
</gene>
<dbReference type="AlphaFoldDB" id="A0A923JPG3"/>
<feature type="region of interest" description="Disordered" evidence="11">
    <location>
        <begin position="238"/>
        <end position="259"/>
    </location>
</feature>
<dbReference type="EMBL" id="JABWQX020000001">
    <property type="protein sequence ID" value="MBV4551189.1"/>
    <property type="molecule type" value="Genomic_DNA"/>
</dbReference>
<feature type="binding site" evidence="10">
    <location>
        <position position="78"/>
    </location>
    <ligand>
        <name>Mn(2+)</name>
        <dbReference type="ChEBI" id="CHEBI:29035"/>
        <label>2</label>
    </ligand>
</feature>
<dbReference type="InterPro" id="IPR043461">
    <property type="entry name" value="LpxH-like"/>
</dbReference>
<feature type="binding site" evidence="10">
    <location>
        <position position="9"/>
    </location>
    <ligand>
        <name>Mn(2+)</name>
        <dbReference type="ChEBI" id="CHEBI:29035"/>
        <label>1</label>
    </ligand>
</feature>
<dbReference type="NCBIfam" id="NF003743">
    <property type="entry name" value="PRK05340.1"/>
    <property type="match status" value="1"/>
</dbReference>
<reference evidence="14" key="3">
    <citation type="submission" date="2021-06" db="EMBL/GenBank/DDBJ databases">
        <title>Updating the genus Pseudomonas: Description of 43 new species and partition of the Pseudomonas putida group.</title>
        <authorList>
            <person name="Girard L."/>
            <person name="Lood C."/>
            <person name="Vandamme P."/>
            <person name="Rokni-Zadeh H."/>
            <person name="Van Noort V."/>
            <person name="Hofte M."/>
            <person name="Lavigne R."/>
            <person name="De Mot R."/>
        </authorList>
    </citation>
    <scope>NUCLEOTIDE SEQUENCE</scope>
    <source>
        <strain evidence="14">SWRI102</strain>
    </source>
</reference>
<feature type="domain" description="Calcineurin-like phosphoesterase" evidence="12">
    <location>
        <begin position="2"/>
        <end position="198"/>
    </location>
</feature>
<evidence type="ECO:0000256" key="10">
    <source>
        <dbReference type="HAMAP-Rule" id="MF_00575"/>
    </source>
</evidence>
<reference evidence="13 15" key="1">
    <citation type="journal article" date="2020" name="Microorganisms">
        <title>Reliable Identification of Environmental Pseudomonas Isolates Using the rpoD Gene.</title>
        <authorList>
            <consortium name="The Broad Institute Genome Sequencing Platform"/>
            <person name="Girard L."/>
            <person name="Lood C."/>
            <person name="Rokni-Zadeh H."/>
            <person name="van Noort V."/>
            <person name="Lavigne R."/>
            <person name="De Mot R."/>
        </authorList>
    </citation>
    <scope>NUCLEOTIDE SEQUENCE</scope>
    <source>
        <strain evidence="13 15">SWRI102</strain>
    </source>
</reference>
<evidence type="ECO:0000313" key="13">
    <source>
        <dbReference type="EMBL" id="MBC3393736.1"/>
    </source>
</evidence>
<evidence type="ECO:0000259" key="12">
    <source>
        <dbReference type="Pfam" id="PF00149"/>
    </source>
</evidence>
<dbReference type="RefSeq" id="WP_186637836.1">
    <property type="nucleotide sequence ID" value="NZ_JABWQX020000001.1"/>
</dbReference>
<evidence type="ECO:0000256" key="8">
    <source>
        <dbReference type="ARBA" id="ARBA00023136"/>
    </source>
</evidence>
<dbReference type="InterPro" id="IPR029052">
    <property type="entry name" value="Metallo-depent_PP-like"/>
</dbReference>
<feature type="binding site" evidence="10">
    <location>
        <position position="7"/>
    </location>
    <ligand>
        <name>Mn(2+)</name>
        <dbReference type="ChEBI" id="CHEBI:29035"/>
        <label>1</label>
    </ligand>
</feature>
<keyword evidence="4 10" id="KW-0441">Lipid A biosynthesis</keyword>
<sequence length="259" mass="29238">MILLISDLHLEEERPDITRAFLDLLATRARSAQALYILGDFFEAWIGDDAMTPFQRSICQALRELSDSGTAIFLMHGNRDFMLGQAFCKAAGCTLLEDPSVVQFNGESVLLMHGDSLCTRDVGYMKLRRWLRNPLTLFILRHLPLGSRQQLARKLRSESRTQTRMKANDIVDVTPEEIPRIMQQYGVKTLIHGHTHRPAIHKLQLGEQAARRIVLGDWDKQGWALQVDEQGFALAPFGFAPPPQLPAPDPIPSHTPSHK</sequence>
<feature type="binding site" evidence="10">
    <location>
        <position position="196"/>
    </location>
    <ligand>
        <name>Mn(2+)</name>
        <dbReference type="ChEBI" id="CHEBI:29035"/>
        <label>1</label>
    </ligand>
</feature>
<feature type="binding site" evidence="10">
    <location>
        <position position="163"/>
    </location>
    <ligand>
        <name>substrate</name>
    </ligand>
</feature>
<feature type="binding site" evidence="10">
    <location>
        <position position="194"/>
    </location>
    <ligand>
        <name>substrate</name>
    </ligand>
</feature>
<dbReference type="Proteomes" id="UP000659438">
    <property type="component" value="Unassembled WGS sequence"/>
</dbReference>
<dbReference type="GO" id="GO:0030145">
    <property type="term" value="F:manganese ion binding"/>
    <property type="evidence" value="ECO:0007669"/>
    <property type="project" value="UniProtKB-UniRule"/>
</dbReference>
<reference evidence="13" key="2">
    <citation type="submission" date="2020-07" db="EMBL/GenBank/DDBJ databases">
        <authorList>
            <person name="Lood C."/>
            <person name="Girard L."/>
        </authorList>
    </citation>
    <scope>NUCLEOTIDE SEQUENCE</scope>
    <source>
        <strain evidence="13">SWRI102</strain>
    </source>
</reference>
<dbReference type="PANTHER" id="PTHR34990:SF1">
    <property type="entry name" value="UDP-2,3-DIACYLGLUCOSAMINE HYDROLASE"/>
    <property type="match status" value="1"/>
</dbReference>
<dbReference type="EC" id="3.6.1.54" evidence="10"/>
<keyword evidence="2 10" id="KW-0444">Lipid biosynthesis</keyword>
<keyword evidence="6 10" id="KW-0378">Hydrolase</keyword>
<keyword evidence="9 10" id="KW-0464">Manganese</keyword>
<comment type="similarity">
    <text evidence="10">Belongs to the LpxH family.</text>
</comment>
<dbReference type="HAMAP" id="MF_00575">
    <property type="entry name" value="LpxH"/>
    <property type="match status" value="1"/>
</dbReference>
<dbReference type="PANTHER" id="PTHR34990">
    <property type="entry name" value="UDP-2,3-DIACYLGLUCOSAMINE HYDROLASE-RELATED"/>
    <property type="match status" value="1"/>
</dbReference>
<keyword evidence="1 10" id="KW-1003">Cell membrane</keyword>
<evidence type="ECO:0000256" key="5">
    <source>
        <dbReference type="ARBA" id="ARBA00022723"/>
    </source>
</evidence>
<dbReference type="GO" id="GO:0009245">
    <property type="term" value="P:lipid A biosynthetic process"/>
    <property type="evidence" value="ECO:0007669"/>
    <property type="project" value="UniProtKB-UniRule"/>
</dbReference>
<feature type="binding site" evidence="10">
    <location>
        <position position="166"/>
    </location>
    <ligand>
        <name>substrate</name>
    </ligand>
</feature>
<dbReference type="GO" id="GO:0005737">
    <property type="term" value="C:cytoplasm"/>
    <property type="evidence" value="ECO:0007669"/>
    <property type="project" value="InterPro"/>
</dbReference>
<evidence type="ECO:0000256" key="4">
    <source>
        <dbReference type="ARBA" id="ARBA00022556"/>
    </source>
</evidence>
<accession>A0A923JPG3</accession>
<comment type="function">
    <text evidence="10">Hydrolyzes the pyrophosphate bond of UDP-2,3-diacylglucosamine to yield 2,3-diacylglucosamine 1-phosphate (lipid X) and UMP by catalyzing the attack of water at the alpha-P atom. Involved in the biosynthesis of lipid A, a phosphorylated glycolipid that anchors the lipopolysaccharide to the outer membrane of the cell.</text>
</comment>
<comment type="subcellular location">
    <subcellularLocation>
        <location evidence="10">Cell inner membrane</location>
        <topology evidence="10">Peripheral membrane protein</topology>
        <orientation evidence="10">Cytoplasmic side</orientation>
    </subcellularLocation>
</comment>
<comment type="pathway">
    <text evidence="10">Glycolipid biosynthesis; lipid IV(A) biosynthesis; lipid IV(A) from (3R)-3-hydroxytetradecanoyl-[acyl-carrier-protein] and UDP-N-acetyl-alpha-D-glucosamine: step 4/6.</text>
</comment>
<comment type="caution">
    <text evidence="13">The sequence shown here is derived from an EMBL/GenBank/DDBJ whole genome shotgun (WGS) entry which is preliminary data.</text>
</comment>
<dbReference type="SUPFAM" id="SSF56300">
    <property type="entry name" value="Metallo-dependent phosphatases"/>
    <property type="match status" value="1"/>
</dbReference>
<dbReference type="Gene3D" id="3.60.21.10">
    <property type="match status" value="1"/>
</dbReference>
<keyword evidence="5 10" id="KW-0479">Metal-binding</keyword>
<comment type="catalytic activity">
    <reaction evidence="10">
        <text>UDP-2-N,3-O-bis[(3R)-3-hydroxytetradecanoyl]-alpha-D-glucosamine + H2O = 2-N,3-O-bis[(3R)-3-hydroxytetradecanoyl]-alpha-D-glucosaminyl 1-phosphate + UMP + 2 H(+)</text>
        <dbReference type="Rhea" id="RHEA:25213"/>
        <dbReference type="ChEBI" id="CHEBI:15377"/>
        <dbReference type="ChEBI" id="CHEBI:15378"/>
        <dbReference type="ChEBI" id="CHEBI:57865"/>
        <dbReference type="ChEBI" id="CHEBI:57957"/>
        <dbReference type="ChEBI" id="CHEBI:78847"/>
        <dbReference type="EC" id="3.6.1.54"/>
    </reaction>
</comment>